<organism evidence="1 2">
    <name type="scientific">Trichomonas vaginalis (strain ATCC PRA-98 / G3)</name>
    <dbReference type="NCBI Taxonomy" id="412133"/>
    <lineage>
        <taxon>Eukaryota</taxon>
        <taxon>Metamonada</taxon>
        <taxon>Parabasalia</taxon>
        <taxon>Trichomonadida</taxon>
        <taxon>Trichomonadidae</taxon>
        <taxon>Trichomonas</taxon>
    </lineage>
</organism>
<dbReference type="InterPro" id="IPR011050">
    <property type="entry name" value="Pectin_lyase_fold/virulence"/>
</dbReference>
<reference evidence="1" key="1">
    <citation type="submission" date="2006-10" db="EMBL/GenBank/DDBJ databases">
        <authorList>
            <person name="Amadeo P."/>
            <person name="Zhao Q."/>
            <person name="Wortman J."/>
            <person name="Fraser-Liggett C."/>
            <person name="Carlton J."/>
        </authorList>
    </citation>
    <scope>NUCLEOTIDE SEQUENCE</scope>
    <source>
        <strain evidence="1">G3</strain>
    </source>
</reference>
<dbReference type="Proteomes" id="UP000001542">
    <property type="component" value="Unassembled WGS sequence"/>
</dbReference>
<dbReference type="SUPFAM" id="SSF51126">
    <property type="entry name" value="Pectin lyase-like"/>
    <property type="match status" value="1"/>
</dbReference>
<sequence length="210" mass="23844">MNSTILQGTISNGGNRDVTYGMIYQDSGDSSLSNTNITNCISIQATAFLYFFIKPAAKVKFCNFENLEATRSAITHFERADGIIERCNYINNFQAKQDHGIVHEFMKKLDVLHSFFKDNLKNKDGALFYAKQGQIYIYNCSIDNYTQYTSDGTISTSEMPIKPFYNDLKFIGTSPCEGPLLIAQNKDKKDSIYKNIKLLSLINLFIKPFK</sequence>
<keyword evidence="2" id="KW-1185">Reference proteome</keyword>
<name>A2D787_TRIV3</name>
<evidence type="ECO:0000313" key="1">
    <source>
        <dbReference type="EMBL" id="EAY23604.1"/>
    </source>
</evidence>
<evidence type="ECO:0000313" key="2">
    <source>
        <dbReference type="Proteomes" id="UP000001542"/>
    </source>
</evidence>
<dbReference type="AlphaFoldDB" id="A2D787"/>
<dbReference type="VEuPathDB" id="TrichDB:TVAGG3_0992100"/>
<reference evidence="1" key="2">
    <citation type="journal article" date="2007" name="Science">
        <title>Draft genome sequence of the sexually transmitted pathogen Trichomonas vaginalis.</title>
        <authorList>
            <person name="Carlton J.M."/>
            <person name="Hirt R.P."/>
            <person name="Silva J.C."/>
            <person name="Delcher A.L."/>
            <person name="Schatz M."/>
            <person name="Zhao Q."/>
            <person name="Wortman J.R."/>
            <person name="Bidwell S.L."/>
            <person name="Alsmark U.C.M."/>
            <person name="Besteiro S."/>
            <person name="Sicheritz-Ponten T."/>
            <person name="Noel C.J."/>
            <person name="Dacks J.B."/>
            <person name="Foster P.G."/>
            <person name="Simillion C."/>
            <person name="Van de Peer Y."/>
            <person name="Miranda-Saavedra D."/>
            <person name="Barton G.J."/>
            <person name="Westrop G.D."/>
            <person name="Mueller S."/>
            <person name="Dessi D."/>
            <person name="Fiori P.L."/>
            <person name="Ren Q."/>
            <person name="Paulsen I."/>
            <person name="Zhang H."/>
            <person name="Bastida-Corcuera F.D."/>
            <person name="Simoes-Barbosa A."/>
            <person name="Brown M.T."/>
            <person name="Hayes R.D."/>
            <person name="Mukherjee M."/>
            <person name="Okumura C.Y."/>
            <person name="Schneider R."/>
            <person name="Smith A.J."/>
            <person name="Vanacova S."/>
            <person name="Villalvazo M."/>
            <person name="Haas B.J."/>
            <person name="Pertea M."/>
            <person name="Feldblyum T.V."/>
            <person name="Utterback T.R."/>
            <person name="Shu C.L."/>
            <person name="Osoegawa K."/>
            <person name="de Jong P.J."/>
            <person name="Hrdy I."/>
            <person name="Horvathova L."/>
            <person name="Zubacova Z."/>
            <person name="Dolezal P."/>
            <person name="Malik S.B."/>
            <person name="Logsdon J.M. Jr."/>
            <person name="Henze K."/>
            <person name="Gupta A."/>
            <person name="Wang C.C."/>
            <person name="Dunne R.L."/>
            <person name="Upcroft J.A."/>
            <person name="Upcroft P."/>
            <person name="White O."/>
            <person name="Salzberg S.L."/>
            <person name="Tang P."/>
            <person name="Chiu C.-H."/>
            <person name="Lee Y.-S."/>
            <person name="Embley T.M."/>
            <person name="Coombs G.H."/>
            <person name="Mottram J.C."/>
            <person name="Tachezy J."/>
            <person name="Fraser-Liggett C.M."/>
            <person name="Johnson P.J."/>
        </authorList>
    </citation>
    <scope>NUCLEOTIDE SEQUENCE [LARGE SCALE GENOMIC DNA]</scope>
    <source>
        <strain evidence="1">G3</strain>
    </source>
</reference>
<dbReference type="VEuPathDB" id="TrichDB:TVAG_119400"/>
<dbReference type="KEGG" id="tva:4720842"/>
<protein>
    <submittedName>
        <fullName evidence="1">Uncharacterized protein</fullName>
    </submittedName>
</protein>
<proteinExistence type="predicted"/>
<dbReference type="EMBL" id="DS113177">
    <property type="protein sequence ID" value="EAY23604.1"/>
    <property type="molecule type" value="Genomic_DNA"/>
</dbReference>
<dbReference type="InParanoid" id="A2D787"/>
<dbReference type="RefSeq" id="XP_001276852.1">
    <property type="nucleotide sequence ID" value="XM_001276851.1"/>
</dbReference>
<accession>A2D787</accession>
<gene>
    <name evidence="1" type="ORF">TVAG_119400</name>
</gene>